<protein>
    <recommendedName>
        <fullName evidence="4">Thioesterase domain-containing protein</fullName>
    </recommendedName>
</protein>
<dbReference type="InParanoid" id="A0A078B4H8"/>
<name>A0A078B4H8_STYLE</name>
<evidence type="ECO:0008006" key="4">
    <source>
        <dbReference type="Google" id="ProtNLM"/>
    </source>
</evidence>
<dbReference type="EMBL" id="CCKQ01016252">
    <property type="protein sequence ID" value="CDW88127.1"/>
    <property type="molecule type" value="Genomic_DNA"/>
</dbReference>
<dbReference type="Gene3D" id="3.10.129.10">
    <property type="entry name" value="Hotdog Thioesterase"/>
    <property type="match status" value="1"/>
</dbReference>
<evidence type="ECO:0000256" key="1">
    <source>
        <dbReference type="ARBA" id="ARBA00022801"/>
    </source>
</evidence>
<dbReference type="SUPFAM" id="SSF54637">
    <property type="entry name" value="Thioesterase/thiol ester dehydrase-isomerase"/>
    <property type="match status" value="1"/>
</dbReference>
<dbReference type="Proteomes" id="UP000039865">
    <property type="component" value="Unassembled WGS sequence"/>
</dbReference>
<dbReference type="OrthoDB" id="46529at2759"/>
<dbReference type="InterPro" id="IPR039298">
    <property type="entry name" value="ACOT13"/>
</dbReference>
<dbReference type="PANTHER" id="PTHR21660">
    <property type="entry name" value="THIOESTERASE SUPERFAMILY MEMBER-RELATED"/>
    <property type="match status" value="1"/>
</dbReference>
<accession>A0A078B4H8</accession>
<proteinExistence type="predicted"/>
<dbReference type="InterPro" id="IPR029069">
    <property type="entry name" value="HotDog_dom_sf"/>
</dbReference>
<sequence>MTSQKDSITLPKLTEEEVRKNFAKLIEDHQTENQPSYGRQFQQLLKLQEVRFEEGIVGKLIFTINIPKSLKNIFNITHGGAVAAIIDDSTWAAVYAFTGKYMYSMKLINEFMSGVPIEKDLLLEVQVNKFNKNLAFSEAVIRDPKTKSPLVKGGNVMAIPPEKKHKI</sequence>
<dbReference type="GO" id="GO:0047617">
    <property type="term" value="F:fatty acyl-CoA hydrolase activity"/>
    <property type="evidence" value="ECO:0007669"/>
    <property type="project" value="InterPro"/>
</dbReference>
<keyword evidence="3" id="KW-1185">Reference proteome</keyword>
<evidence type="ECO:0000313" key="2">
    <source>
        <dbReference type="EMBL" id="CDW88127.1"/>
    </source>
</evidence>
<dbReference type="AlphaFoldDB" id="A0A078B4H8"/>
<keyword evidence="1" id="KW-0378">Hydrolase</keyword>
<evidence type="ECO:0000313" key="3">
    <source>
        <dbReference type="Proteomes" id="UP000039865"/>
    </source>
</evidence>
<organism evidence="2 3">
    <name type="scientific">Stylonychia lemnae</name>
    <name type="common">Ciliate</name>
    <dbReference type="NCBI Taxonomy" id="5949"/>
    <lineage>
        <taxon>Eukaryota</taxon>
        <taxon>Sar</taxon>
        <taxon>Alveolata</taxon>
        <taxon>Ciliophora</taxon>
        <taxon>Intramacronucleata</taxon>
        <taxon>Spirotrichea</taxon>
        <taxon>Stichotrichia</taxon>
        <taxon>Sporadotrichida</taxon>
        <taxon>Oxytrichidae</taxon>
        <taxon>Stylonychinae</taxon>
        <taxon>Stylonychia</taxon>
    </lineage>
</organism>
<reference evidence="2 3" key="1">
    <citation type="submission" date="2014-06" db="EMBL/GenBank/DDBJ databases">
        <authorList>
            <person name="Swart Estienne"/>
        </authorList>
    </citation>
    <scope>NUCLEOTIDE SEQUENCE [LARGE SCALE GENOMIC DNA]</scope>
    <source>
        <strain evidence="2 3">130c</strain>
    </source>
</reference>
<gene>
    <name evidence="2" type="primary">Contig8295.g8849</name>
    <name evidence="2" type="ORF">STYLEM_17244</name>
</gene>
<dbReference type="PANTHER" id="PTHR21660:SF1">
    <property type="entry name" value="ACYL-COENZYME A THIOESTERASE 13"/>
    <property type="match status" value="1"/>
</dbReference>